<keyword evidence="2" id="KW-0175">Coiled coil</keyword>
<dbReference type="AlphaFoldDB" id="A0A131XMG9"/>
<dbReference type="GO" id="GO:0007286">
    <property type="term" value="P:spermatid development"/>
    <property type="evidence" value="ECO:0007669"/>
    <property type="project" value="TreeGrafter"/>
</dbReference>
<evidence type="ECO:0000256" key="2">
    <source>
        <dbReference type="SAM" id="Coils"/>
    </source>
</evidence>
<dbReference type="GO" id="GO:0051321">
    <property type="term" value="P:meiotic cell cycle"/>
    <property type="evidence" value="ECO:0007669"/>
    <property type="project" value="TreeGrafter"/>
</dbReference>
<evidence type="ECO:0000256" key="1">
    <source>
        <dbReference type="ARBA" id="ARBA00010283"/>
    </source>
</evidence>
<dbReference type="GO" id="GO:0000795">
    <property type="term" value="C:synaptonemal complex"/>
    <property type="evidence" value="ECO:0007669"/>
    <property type="project" value="TreeGrafter"/>
</dbReference>
<name>A0A131XMG9_IXORI</name>
<feature type="domain" description="XLR/SYCP3/FAM9" evidence="3">
    <location>
        <begin position="2"/>
        <end position="120"/>
    </location>
</feature>
<dbReference type="Pfam" id="PF04803">
    <property type="entry name" value="Cor1"/>
    <property type="match status" value="1"/>
</dbReference>
<dbReference type="PANTHER" id="PTHR19368">
    <property type="entry name" value="XLR/SCP3/FAM9"/>
    <property type="match status" value="1"/>
</dbReference>
<proteinExistence type="evidence at transcript level"/>
<sequence length="142" mass="16673">YQKTSTKNITNKMSGLDESLLAERRSVVEEFEKQVTDITEQIEDDIQKVKESEEKITKALVQYQKQHQQFIECSTNKFKSLKSLWTTYFDATKKMDAKQTAQQQKLNSEVKDEILGLQEKILTDIQEYEIVKMRTNLQSILM</sequence>
<evidence type="ECO:0000259" key="3">
    <source>
        <dbReference type="Pfam" id="PF04803"/>
    </source>
</evidence>
<reference evidence="4" key="1">
    <citation type="submission" date="2016-02" db="EMBL/GenBank/DDBJ databases">
        <title>RNAseq analyses of the midgut from blood- or serum-fed Ixodes ricinus ticks.</title>
        <authorList>
            <person name="Perner J."/>
            <person name="Provaznik J."/>
            <person name="Schrenkova J."/>
            <person name="Urbanova V."/>
            <person name="Ribeiro J.M."/>
            <person name="Kopacek P."/>
        </authorList>
    </citation>
    <scope>NUCLEOTIDE SEQUENCE</scope>
    <source>
        <tissue evidence="4">Gut</tissue>
    </source>
</reference>
<dbReference type="InterPro" id="IPR051443">
    <property type="entry name" value="XLR/SYCP3"/>
</dbReference>
<comment type="similarity">
    <text evidence="1">Belongs to the XLR/SYCP3 family.</text>
</comment>
<feature type="coiled-coil region" evidence="2">
    <location>
        <begin position="28"/>
        <end position="66"/>
    </location>
</feature>
<dbReference type="Gene3D" id="1.20.5.300">
    <property type="match status" value="1"/>
</dbReference>
<evidence type="ECO:0000313" key="4">
    <source>
        <dbReference type="EMBL" id="JAP68674.1"/>
    </source>
</evidence>
<dbReference type="PANTHER" id="PTHR19368:SF15">
    <property type="entry name" value="XLR_SYCP3_FAM9 DOMAIN-CONTAINING PROTEIN"/>
    <property type="match status" value="1"/>
</dbReference>
<protein>
    <recommendedName>
        <fullName evidence="3">XLR/SYCP3/FAM9 domain-containing protein</fullName>
    </recommendedName>
</protein>
<organism evidence="4">
    <name type="scientific">Ixodes ricinus</name>
    <name type="common">Common tick</name>
    <name type="synonym">Acarus ricinus</name>
    <dbReference type="NCBI Taxonomy" id="34613"/>
    <lineage>
        <taxon>Eukaryota</taxon>
        <taxon>Metazoa</taxon>
        <taxon>Ecdysozoa</taxon>
        <taxon>Arthropoda</taxon>
        <taxon>Chelicerata</taxon>
        <taxon>Arachnida</taxon>
        <taxon>Acari</taxon>
        <taxon>Parasitiformes</taxon>
        <taxon>Ixodida</taxon>
        <taxon>Ixodoidea</taxon>
        <taxon>Ixodidae</taxon>
        <taxon>Ixodinae</taxon>
        <taxon>Ixodes</taxon>
    </lineage>
</organism>
<feature type="non-terminal residue" evidence="4">
    <location>
        <position position="1"/>
    </location>
</feature>
<dbReference type="EMBL" id="GEFM01007122">
    <property type="protein sequence ID" value="JAP68674.1"/>
    <property type="molecule type" value="mRNA"/>
</dbReference>
<accession>A0A131XMG9</accession>
<dbReference type="InterPro" id="IPR006888">
    <property type="entry name" value="XLR/SYCP3/FAM9_dom"/>
</dbReference>